<name>A0AAE0KPZ2_9CHLO</name>
<sequence>MGAWPDEEKFSALLKGMKKATPSKVAALTDIALKDPKTFYKHVVGVLCHHMRKCRPSSRLPRLFVLDAICRKSKQAHGKSDVFVARFAADLPRCFNAIAECPPEHTAKLTKLVRTWQDTQLFPSAMLVDLQKLAQQTSSNQPTAPASGGGGRAVPMVTERSAAAPMATERSPSRGSSDFGEEGGGAVMEAVNSAPGDTGKREIGTPSPPTFSLDSDLGAVATDDNGKEVQQEKETDPGSSDKQAAMEARRRRWAQLKIAKTQATPSPKSDASSPRPEEKPPASSSGPASKAAPAASSGVLYDPMASYNEGGLTAGPGPAAAPVMPQIPNFPPPVPTAAPPSSSPGFPPGAGPPQAPAPGFLKVGGGGEGGIQLYDPMAVGANSSVTAPAVLNDRDNSSHAMPSLVPAPGHSFLSL</sequence>
<feature type="compositionally biased region" description="Pro residues" evidence="1">
    <location>
        <begin position="328"/>
        <end position="356"/>
    </location>
</feature>
<comment type="caution">
    <text evidence="3">The sequence shown here is derived from an EMBL/GenBank/DDBJ whole genome shotgun (WGS) entry which is preliminary data.</text>
</comment>
<dbReference type="SUPFAM" id="SSF48464">
    <property type="entry name" value="ENTH/VHS domain"/>
    <property type="match status" value="1"/>
</dbReference>
<dbReference type="PANTHER" id="PTHR15921:SF3">
    <property type="entry name" value="PRE-MRNA CLEAVAGE COMPLEX 2 PROTEIN PCF11"/>
    <property type="match status" value="1"/>
</dbReference>
<dbReference type="PANTHER" id="PTHR15921">
    <property type="entry name" value="PRE-MRNA CLEAVAGE COMPLEX II"/>
    <property type="match status" value="1"/>
</dbReference>
<evidence type="ECO:0000256" key="1">
    <source>
        <dbReference type="SAM" id="MobiDB-lite"/>
    </source>
</evidence>
<gene>
    <name evidence="3" type="ORF">CYMTET_34419</name>
</gene>
<dbReference type="Proteomes" id="UP001190700">
    <property type="component" value="Unassembled WGS sequence"/>
</dbReference>
<dbReference type="EMBL" id="LGRX02021651">
    <property type="protein sequence ID" value="KAK3256443.1"/>
    <property type="molecule type" value="Genomic_DNA"/>
</dbReference>
<protein>
    <recommendedName>
        <fullName evidence="2">CID domain-containing protein</fullName>
    </recommendedName>
</protein>
<organism evidence="3 4">
    <name type="scientific">Cymbomonas tetramitiformis</name>
    <dbReference type="NCBI Taxonomy" id="36881"/>
    <lineage>
        <taxon>Eukaryota</taxon>
        <taxon>Viridiplantae</taxon>
        <taxon>Chlorophyta</taxon>
        <taxon>Pyramimonadophyceae</taxon>
        <taxon>Pyramimonadales</taxon>
        <taxon>Pyramimonadaceae</taxon>
        <taxon>Cymbomonas</taxon>
    </lineage>
</organism>
<dbReference type="Pfam" id="PF04818">
    <property type="entry name" value="CID"/>
    <property type="match status" value="1"/>
</dbReference>
<feature type="compositionally biased region" description="Basic and acidic residues" evidence="1">
    <location>
        <begin position="224"/>
        <end position="236"/>
    </location>
</feature>
<feature type="region of interest" description="Disordered" evidence="1">
    <location>
        <begin position="389"/>
        <end position="415"/>
    </location>
</feature>
<dbReference type="GO" id="GO:0031124">
    <property type="term" value="P:mRNA 3'-end processing"/>
    <property type="evidence" value="ECO:0007669"/>
    <property type="project" value="InterPro"/>
</dbReference>
<feature type="region of interest" description="Disordered" evidence="1">
    <location>
        <begin position="161"/>
        <end position="373"/>
    </location>
</feature>
<dbReference type="Gene3D" id="1.25.40.90">
    <property type="match status" value="1"/>
</dbReference>
<feature type="domain" description="CID" evidence="2">
    <location>
        <begin position="2"/>
        <end position="138"/>
    </location>
</feature>
<dbReference type="PROSITE" id="PS51391">
    <property type="entry name" value="CID"/>
    <property type="match status" value="1"/>
</dbReference>
<keyword evidence="4" id="KW-1185">Reference proteome</keyword>
<evidence type="ECO:0000259" key="2">
    <source>
        <dbReference type="PROSITE" id="PS51391"/>
    </source>
</evidence>
<dbReference type="SMART" id="SM00582">
    <property type="entry name" value="RPR"/>
    <property type="match status" value="1"/>
</dbReference>
<dbReference type="InterPro" id="IPR045154">
    <property type="entry name" value="PCF11-like"/>
</dbReference>
<accession>A0AAE0KPZ2</accession>
<dbReference type="GO" id="GO:0000993">
    <property type="term" value="F:RNA polymerase II complex binding"/>
    <property type="evidence" value="ECO:0007669"/>
    <property type="project" value="InterPro"/>
</dbReference>
<dbReference type="InterPro" id="IPR008942">
    <property type="entry name" value="ENTH_VHS"/>
</dbReference>
<evidence type="ECO:0000313" key="4">
    <source>
        <dbReference type="Proteomes" id="UP001190700"/>
    </source>
</evidence>
<reference evidence="3 4" key="1">
    <citation type="journal article" date="2015" name="Genome Biol. Evol.">
        <title>Comparative Genomics of a Bacterivorous Green Alga Reveals Evolutionary Causalities and Consequences of Phago-Mixotrophic Mode of Nutrition.</title>
        <authorList>
            <person name="Burns J.A."/>
            <person name="Paasch A."/>
            <person name="Narechania A."/>
            <person name="Kim E."/>
        </authorList>
    </citation>
    <scope>NUCLEOTIDE SEQUENCE [LARGE SCALE GENOMIC DNA]</scope>
    <source>
        <strain evidence="3 4">PLY_AMNH</strain>
    </source>
</reference>
<feature type="compositionally biased region" description="Low complexity" evidence="1">
    <location>
        <begin position="281"/>
        <end position="298"/>
    </location>
</feature>
<dbReference type="GO" id="GO:0005849">
    <property type="term" value="C:mRNA cleavage factor complex"/>
    <property type="evidence" value="ECO:0007669"/>
    <property type="project" value="TreeGrafter"/>
</dbReference>
<proteinExistence type="predicted"/>
<evidence type="ECO:0000313" key="3">
    <source>
        <dbReference type="EMBL" id="KAK3256443.1"/>
    </source>
</evidence>
<feature type="compositionally biased region" description="Polar residues" evidence="1">
    <location>
        <begin position="261"/>
        <end position="272"/>
    </location>
</feature>
<dbReference type="InterPro" id="IPR006569">
    <property type="entry name" value="CID_dom"/>
</dbReference>
<dbReference type="GO" id="GO:0003729">
    <property type="term" value="F:mRNA binding"/>
    <property type="evidence" value="ECO:0007669"/>
    <property type="project" value="InterPro"/>
</dbReference>
<dbReference type="AlphaFoldDB" id="A0AAE0KPZ2"/>
<dbReference type="GO" id="GO:0006369">
    <property type="term" value="P:termination of RNA polymerase II transcription"/>
    <property type="evidence" value="ECO:0007669"/>
    <property type="project" value="InterPro"/>
</dbReference>
<feature type="compositionally biased region" description="Low complexity" evidence="1">
    <location>
        <begin position="315"/>
        <end position="324"/>
    </location>
</feature>
<dbReference type="GO" id="GO:0005737">
    <property type="term" value="C:cytoplasm"/>
    <property type="evidence" value="ECO:0007669"/>
    <property type="project" value="TreeGrafter"/>
</dbReference>